<dbReference type="RefSeq" id="WP_316972479.1">
    <property type="nucleotide sequence ID" value="NZ_JAWIIJ010000002.1"/>
</dbReference>
<evidence type="ECO:0000313" key="3">
    <source>
        <dbReference type="Proteomes" id="UP001269819"/>
    </source>
</evidence>
<evidence type="ECO:0000256" key="1">
    <source>
        <dbReference type="SAM" id="Phobius"/>
    </source>
</evidence>
<accession>A0ABU3VUY3</accession>
<keyword evidence="1" id="KW-1133">Transmembrane helix</keyword>
<reference evidence="2 3" key="1">
    <citation type="submission" date="2023-10" db="EMBL/GenBank/DDBJ databases">
        <title>Characteristics and mechanism of a salt-tolerant marine origin heterotrophic nitrifying- aerobic denitrifying bacteria Marinobacter xestospongiae HN1.</title>
        <authorList>
            <person name="Qi R."/>
        </authorList>
    </citation>
    <scope>NUCLEOTIDE SEQUENCE [LARGE SCALE GENOMIC DNA]</scope>
    <source>
        <strain evidence="2 3">HN1</strain>
    </source>
</reference>
<keyword evidence="3" id="KW-1185">Reference proteome</keyword>
<keyword evidence="1" id="KW-0812">Transmembrane</keyword>
<proteinExistence type="predicted"/>
<feature type="transmembrane region" description="Helical" evidence="1">
    <location>
        <begin position="59"/>
        <end position="83"/>
    </location>
</feature>
<comment type="caution">
    <text evidence="2">The sequence shown here is derived from an EMBL/GenBank/DDBJ whole genome shotgun (WGS) entry which is preliminary data.</text>
</comment>
<evidence type="ECO:0000313" key="2">
    <source>
        <dbReference type="EMBL" id="MDV2077541.1"/>
    </source>
</evidence>
<dbReference type="EMBL" id="JAWIIJ010000002">
    <property type="protein sequence ID" value="MDV2077541.1"/>
    <property type="molecule type" value="Genomic_DNA"/>
</dbReference>
<protein>
    <submittedName>
        <fullName evidence="2">Uncharacterized protein</fullName>
    </submittedName>
</protein>
<gene>
    <name evidence="2" type="ORF">RYS15_02560</name>
</gene>
<name>A0ABU3VUY3_9GAMM</name>
<dbReference type="Proteomes" id="UP001269819">
    <property type="component" value="Unassembled WGS sequence"/>
</dbReference>
<organism evidence="2 3">
    <name type="scientific">Marinobacter xestospongiae</name>
    <dbReference type="NCBI Taxonomy" id="994319"/>
    <lineage>
        <taxon>Bacteria</taxon>
        <taxon>Pseudomonadati</taxon>
        <taxon>Pseudomonadota</taxon>
        <taxon>Gammaproteobacteria</taxon>
        <taxon>Pseudomonadales</taxon>
        <taxon>Marinobacteraceae</taxon>
        <taxon>Marinobacter</taxon>
    </lineage>
</organism>
<sequence>MEKESAIWLVIRTIGLLLLLVSVFFALEFTVNIISIMMYEPSEAQSGIIRLPNLRWDPFYTSAFSFALSVYFLSYGKAVFGWLSKEGKGA</sequence>
<keyword evidence="1" id="KW-0472">Membrane</keyword>
<feature type="transmembrane region" description="Helical" evidence="1">
    <location>
        <begin position="7"/>
        <end position="39"/>
    </location>
</feature>